<accession>A0AAD7UEL4</accession>
<proteinExistence type="predicted"/>
<feature type="compositionally biased region" description="Low complexity" evidence="1">
    <location>
        <begin position="1060"/>
        <end position="1070"/>
    </location>
</feature>
<dbReference type="SUPFAM" id="SSF52087">
    <property type="entry name" value="CRAL/TRIO domain"/>
    <property type="match status" value="1"/>
</dbReference>
<dbReference type="SUPFAM" id="SSF64268">
    <property type="entry name" value="PX domain"/>
    <property type="match status" value="1"/>
</dbReference>
<feature type="region of interest" description="Disordered" evidence="1">
    <location>
        <begin position="306"/>
        <end position="332"/>
    </location>
</feature>
<comment type="caution">
    <text evidence="3">The sequence shown here is derived from an EMBL/GenBank/DDBJ whole genome shotgun (WGS) entry which is preliminary data.</text>
</comment>
<feature type="compositionally biased region" description="Low complexity" evidence="1">
    <location>
        <begin position="1094"/>
        <end position="1127"/>
    </location>
</feature>
<keyword evidence="4" id="KW-1185">Reference proteome</keyword>
<gene>
    <name evidence="3" type="ORF">CTAYLR_001236</name>
</gene>
<dbReference type="AlphaFoldDB" id="A0AAD7UEL4"/>
<dbReference type="CDD" id="cd00170">
    <property type="entry name" value="SEC14"/>
    <property type="match status" value="1"/>
</dbReference>
<dbReference type="PROSITE" id="PS50191">
    <property type="entry name" value="CRAL_TRIO"/>
    <property type="match status" value="1"/>
</dbReference>
<dbReference type="EMBL" id="JAQMWT010000379">
    <property type="protein sequence ID" value="KAJ8602427.1"/>
    <property type="molecule type" value="Genomic_DNA"/>
</dbReference>
<dbReference type="SMART" id="SM00516">
    <property type="entry name" value="SEC14"/>
    <property type="match status" value="1"/>
</dbReference>
<reference evidence="3" key="1">
    <citation type="submission" date="2023-01" db="EMBL/GenBank/DDBJ databases">
        <title>Metagenome sequencing of chrysophaentin producing Chrysophaeum taylorii.</title>
        <authorList>
            <person name="Davison J."/>
            <person name="Bewley C."/>
        </authorList>
    </citation>
    <scope>NUCLEOTIDE SEQUENCE</scope>
    <source>
        <strain evidence="3">NIES-1699</strain>
    </source>
</reference>
<protein>
    <recommendedName>
        <fullName evidence="2">CRAL-TRIO domain-containing protein</fullName>
    </recommendedName>
</protein>
<dbReference type="Gene3D" id="3.40.525.10">
    <property type="entry name" value="CRAL-TRIO lipid binding domain"/>
    <property type="match status" value="1"/>
</dbReference>
<feature type="region of interest" description="Disordered" evidence="1">
    <location>
        <begin position="1060"/>
        <end position="1144"/>
    </location>
</feature>
<dbReference type="InterPro" id="IPR036871">
    <property type="entry name" value="PX_dom_sf"/>
</dbReference>
<dbReference type="Proteomes" id="UP001230188">
    <property type="component" value="Unassembled WGS sequence"/>
</dbReference>
<evidence type="ECO:0000313" key="4">
    <source>
        <dbReference type="Proteomes" id="UP001230188"/>
    </source>
</evidence>
<feature type="compositionally biased region" description="Low complexity" evidence="1">
    <location>
        <begin position="306"/>
        <end position="320"/>
    </location>
</feature>
<dbReference type="Gene3D" id="3.30.1520.10">
    <property type="entry name" value="Phox-like domain"/>
    <property type="match status" value="1"/>
</dbReference>
<feature type="domain" description="CRAL-TRIO" evidence="2">
    <location>
        <begin position="867"/>
        <end position="1034"/>
    </location>
</feature>
<dbReference type="PANTHER" id="PTHR45657">
    <property type="entry name" value="CRAL-TRIO DOMAIN-CONTAINING PROTEIN YKL091C-RELATED"/>
    <property type="match status" value="1"/>
</dbReference>
<dbReference type="InterPro" id="IPR036865">
    <property type="entry name" value="CRAL-TRIO_dom_sf"/>
</dbReference>
<feature type="compositionally biased region" description="Polar residues" evidence="1">
    <location>
        <begin position="230"/>
        <end position="241"/>
    </location>
</feature>
<evidence type="ECO:0000256" key="1">
    <source>
        <dbReference type="SAM" id="MobiDB-lite"/>
    </source>
</evidence>
<evidence type="ECO:0000313" key="3">
    <source>
        <dbReference type="EMBL" id="KAJ8602427.1"/>
    </source>
</evidence>
<organism evidence="3 4">
    <name type="scientific">Chrysophaeum taylorii</name>
    <dbReference type="NCBI Taxonomy" id="2483200"/>
    <lineage>
        <taxon>Eukaryota</taxon>
        <taxon>Sar</taxon>
        <taxon>Stramenopiles</taxon>
        <taxon>Ochrophyta</taxon>
        <taxon>Pelagophyceae</taxon>
        <taxon>Pelagomonadales</taxon>
        <taxon>Pelagomonadaceae</taxon>
        <taxon>Chrysophaeum</taxon>
    </lineage>
</organism>
<dbReference type="Pfam" id="PF00650">
    <property type="entry name" value="CRAL_TRIO"/>
    <property type="match status" value="1"/>
</dbReference>
<dbReference type="GO" id="GO:0035091">
    <property type="term" value="F:phosphatidylinositol binding"/>
    <property type="evidence" value="ECO:0007669"/>
    <property type="project" value="InterPro"/>
</dbReference>
<sequence length="1144" mass="122182">MELLEARWLGEEKKVSDTPASSAQQRINARIERYATNNGGAPLYFVRAEAGNIERTLSLKFDQFRQLHRRLAEEGGVLYATAPSFPKPLRKARLGLRLTPSEIGEQCEGLNAWLRDTTASIEQLPLALQREVRQFLALEGTAPPAWTTAKASSGLFAGAMATGRQRAKKREAVYPLGESVNLPGVTRRGRLECRDRNSGQWLSTHVILTHLSLLVFQPLDEAARAKQRGATEQTAASASDQRSSEAAAAVATSERSAAESVAAQVGAPGAHPFAAALAEGVNGGPAASDPAGIIAAAAAAQQQAAGPASGDAASKAASAGTPRPSSTSQGRLLHNLHVTDVLSILRHGDNESMSAPPIHHRCFSITDLNDASVCLRAVNARDCLQWLKAIARAKDRALAAVHRLDDKSHGHELVLATLKRSSEASPLEPPFDERIVARGKPGMAYGWFEPLRVDVVDATLRFELNAGVMEVRVGSLLERSAADAAAGLGAATSAAAAEAAASGAARAAFWAKVTSDDKEWDQRTERLEVLVAVDATAALAAGEKWRDAQLARDSQLATRALRGLHRVAARHARRLFFVCFKNDYKVAAAVAAAVLSALFALVTTGDPVAWRDPRRPVRFEVGGAGQRPSPSSDRRHLVLLVVGALSSVQEDAVSETGAAVVASASLRFAAFLGVVALAAAAVAVVCSACPEDVDNDDEELAAYSRPVADAFRAARRSRLAVDVRLVNWRWRDADRELRDRGALPAYYRPTGGIRRPEGPKPPAVNHHKEPATVLQVVSPTSVRQTSGDATPGGGTGGAEDDEPSAPKPLPLDVPARFLGAVRGDPVAAAKRWAETVAFRDAGNDPHLVLQRPQPHFHKIKARHKHFVHKRDKRGHIVAFEVVEAPNRAFKELGNEGITVEDVVNHMHFVSAFTYVKILDDVDYVGVKPKDPEGYFLKIIDLRQIGLADCGGDTARYFRLVSGVNRHYPERVWKTLIINAPSVFGVIWTIVSPLLEPNVREKITVLRKDYKDTLRDLVDPDSLPVEYGGNDPDTSPEERALAAFADDLTKAAAAAAAATTDDEAAAANSPPSMAPPSPGLGAERKFLCLDEDNAEAAATTSSAPPLEPLASRDSTLASADSSSATSATPSKPVAEVHSSDDLEHI</sequence>
<name>A0AAD7UEL4_9STRA</name>
<dbReference type="InterPro" id="IPR051026">
    <property type="entry name" value="PI/PC_transfer"/>
</dbReference>
<dbReference type="InterPro" id="IPR001251">
    <property type="entry name" value="CRAL-TRIO_dom"/>
</dbReference>
<feature type="region of interest" description="Disordered" evidence="1">
    <location>
        <begin position="778"/>
        <end position="809"/>
    </location>
</feature>
<feature type="region of interest" description="Disordered" evidence="1">
    <location>
        <begin position="226"/>
        <end position="251"/>
    </location>
</feature>
<dbReference type="PANTHER" id="PTHR45657:SF1">
    <property type="entry name" value="CRAL-TRIO DOMAIN-CONTAINING PROTEIN YKL091C-RELATED"/>
    <property type="match status" value="1"/>
</dbReference>
<evidence type="ECO:0000259" key="2">
    <source>
        <dbReference type="PROSITE" id="PS50191"/>
    </source>
</evidence>